<evidence type="ECO:0000256" key="3">
    <source>
        <dbReference type="ARBA" id="ARBA00023157"/>
    </source>
</evidence>
<keyword evidence="3" id="KW-1015">Disulfide bond</keyword>
<evidence type="ECO:0000256" key="1">
    <source>
        <dbReference type="ARBA" id="ARBA00004196"/>
    </source>
</evidence>
<keyword evidence="2" id="KW-0201">Cytochrome c-type biogenesis</keyword>
<organism evidence="7 8">
    <name type="scientific">Paraferrimonas sedimenticola</name>
    <dbReference type="NCBI Taxonomy" id="375674"/>
    <lineage>
        <taxon>Bacteria</taxon>
        <taxon>Pseudomonadati</taxon>
        <taxon>Pseudomonadota</taxon>
        <taxon>Gammaproteobacteria</taxon>
        <taxon>Alteromonadales</taxon>
        <taxon>Ferrimonadaceae</taxon>
        <taxon>Paraferrimonas</taxon>
    </lineage>
</organism>
<evidence type="ECO:0000256" key="2">
    <source>
        <dbReference type="ARBA" id="ARBA00022748"/>
    </source>
</evidence>
<dbReference type="GO" id="GO:0017004">
    <property type="term" value="P:cytochrome complex assembly"/>
    <property type="evidence" value="ECO:0007669"/>
    <property type="project" value="UniProtKB-KW"/>
</dbReference>
<dbReference type="GO" id="GO:0016209">
    <property type="term" value="F:antioxidant activity"/>
    <property type="evidence" value="ECO:0007669"/>
    <property type="project" value="InterPro"/>
</dbReference>
<dbReference type="PROSITE" id="PS51352">
    <property type="entry name" value="THIOREDOXIN_2"/>
    <property type="match status" value="1"/>
</dbReference>
<dbReference type="Proteomes" id="UP001161422">
    <property type="component" value="Unassembled WGS sequence"/>
</dbReference>
<dbReference type="InterPro" id="IPR050553">
    <property type="entry name" value="Thioredoxin_ResA/DsbE_sf"/>
</dbReference>
<feature type="chain" id="PRO_5041215044" evidence="5">
    <location>
        <begin position="18"/>
        <end position="190"/>
    </location>
</feature>
<sequence>MRLVLFVLMTIVTLASASVTAYPGMQAQKAEKPQPQSTVDRITILKEPFPLESVTFENAKGEPVTLEAFEGKVVMINFWATWCPPCIREIPALKQLDQAVDNQDFVFLPISIDKEGKSKVDEFLKQYQLGEFDSYFDPKMQTGNVFPLDIIPASFILNRKGELVAFARTFIEWDDPKALELIQGYLADKP</sequence>
<feature type="domain" description="Thioredoxin" evidence="6">
    <location>
        <begin position="45"/>
        <end position="187"/>
    </location>
</feature>
<dbReference type="AlphaFoldDB" id="A0AA37VZR0"/>
<feature type="signal peptide" evidence="5">
    <location>
        <begin position="1"/>
        <end position="17"/>
    </location>
</feature>
<reference evidence="7" key="2">
    <citation type="submission" date="2023-01" db="EMBL/GenBank/DDBJ databases">
        <title>Draft genome sequence of Paraferrimonas sedimenticola strain NBRC 101628.</title>
        <authorList>
            <person name="Sun Q."/>
            <person name="Mori K."/>
        </authorList>
    </citation>
    <scope>NUCLEOTIDE SEQUENCE</scope>
    <source>
        <strain evidence="7">NBRC 101628</strain>
    </source>
</reference>
<dbReference type="InterPro" id="IPR036249">
    <property type="entry name" value="Thioredoxin-like_sf"/>
</dbReference>
<dbReference type="SUPFAM" id="SSF52833">
    <property type="entry name" value="Thioredoxin-like"/>
    <property type="match status" value="1"/>
</dbReference>
<comment type="caution">
    <text evidence="7">The sequence shown here is derived from an EMBL/GenBank/DDBJ whole genome shotgun (WGS) entry which is preliminary data.</text>
</comment>
<keyword evidence="4" id="KW-0676">Redox-active center</keyword>
<dbReference type="GO" id="GO:0030313">
    <property type="term" value="C:cell envelope"/>
    <property type="evidence" value="ECO:0007669"/>
    <property type="project" value="UniProtKB-SubCell"/>
</dbReference>
<comment type="subcellular location">
    <subcellularLocation>
        <location evidence="1">Cell envelope</location>
    </subcellularLocation>
</comment>
<reference evidence="7" key="1">
    <citation type="journal article" date="2014" name="Int. J. Syst. Evol. Microbiol.">
        <title>Complete genome sequence of Corynebacterium casei LMG S-19264T (=DSM 44701T), isolated from a smear-ripened cheese.</title>
        <authorList>
            <consortium name="US DOE Joint Genome Institute (JGI-PGF)"/>
            <person name="Walter F."/>
            <person name="Albersmeier A."/>
            <person name="Kalinowski J."/>
            <person name="Ruckert C."/>
        </authorList>
    </citation>
    <scope>NUCLEOTIDE SEQUENCE</scope>
    <source>
        <strain evidence="7">NBRC 101628</strain>
    </source>
</reference>
<evidence type="ECO:0000313" key="8">
    <source>
        <dbReference type="Proteomes" id="UP001161422"/>
    </source>
</evidence>
<dbReference type="EMBL" id="BSNC01000010">
    <property type="protein sequence ID" value="GLP97706.1"/>
    <property type="molecule type" value="Genomic_DNA"/>
</dbReference>
<dbReference type="PANTHER" id="PTHR42852">
    <property type="entry name" value="THIOL:DISULFIDE INTERCHANGE PROTEIN DSBE"/>
    <property type="match status" value="1"/>
</dbReference>
<evidence type="ECO:0000256" key="5">
    <source>
        <dbReference type="SAM" id="SignalP"/>
    </source>
</evidence>
<evidence type="ECO:0000313" key="7">
    <source>
        <dbReference type="EMBL" id="GLP97706.1"/>
    </source>
</evidence>
<dbReference type="InterPro" id="IPR013766">
    <property type="entry name" value="Thioredoxin_domain"/>
</dbReference>
<evidence type="ECO:0000256" key="4">
    <source>
        <dbReference type="ARBA" id="ARBA00023284"/>
    </source>
</evidence>
<evidence type="ECO:0000259" key="6">
    <source>
        <dbReference type="PROSITE" id="PS51352"/>
    </source>
</evidence>
<protein>
    <submittedName>
        <fullName evidence="7">Alkyl hydroperoxide reductase</fullName>
    </submittedName>
</protein>
<proteinExistence type="predicted"/>
<dbReference type="GO" id="GO:0016491">
    <property type="term" value="F:oxidoreductase activity"/>
    <property type="evidence" value="ECO:0007669"/>
    <property type="project" value="InterPro"/>
</dbReference>
<dbReference type="CDD" id="cd02966">
    <property type="entry name" value="TlpA_like_family"/>
    <property type="match status" value="1"/>
</dbReference>
<accession>A0AA37VZR0</accession>
<dbReference type="InterPro" id="IPR000866">
    <property type="entry name" value="AhpC/TSA"/>
</dbReference>
<dbReference type="Gene3D" id="3.40.30.10">
    <property type="entry name" value="Glutaredoxin"/>
    <property type="match status" value="1"/>
</dbReference>
<gene>
    <name evidence="7" type="ORF">GCM10007895_30130</name>
</gene>
<dbReference type="RefSeq" id="WP_245837187.1">
    <property type="nucleotide sequence ID" value="NZ_BSNC01000010.1"/>
</dbReference>
<keyword evidence="8" id="KW-1185">Reference proteome</keyword>
<keyword evidence="5" id="KW-0732">Signal</keyword>
<dbReference type="Pfam" id="PF00578">
    <property type="entry name" value="AhpC-TSA"/>
    <property type="match status" value="1"/>
</dbReference>
<name>A0AA37VZR0_9GAMM</name>
<dbReference type="PANTHER" id="PTHR42852:SF6">
    <property type="entry name" value="THIOL:DISULFIDE INTERCHANGE PROTEIN DSBE"/>
    <property type="match status" value="1"/>
</dbReference>